<evidence type="ECO:0000313" key="5">
    <source>
        <dbReference type="EMBL" id="KEY61959.1"/>
    </source>
</evidence>
<feature type="coiled-coil region" evidence="3">
    <location>
        <begin position="313"/>
        <end position="340"/>
    </location>
</feature>
<keyword evidence="2" id="KW-0547">Nucleotide-binding</keyword>
<dbReference type="PANTHER" id="PTHR13504">
    <property type="entry name" value="FIDO DOMAIN-CONTAINING PROTEIN DDB_G0283145"/>
    <property type="match status" value="1"/>
</dbReference>
<evidence type="ECO:0000256" key="3">
    <source>
        <dbReference type="SAM" id="Coils"/>
    </source>
</evidence>
<dbReference type="RefSeq" id="WP_042748572.1">
    <property type="nucleotide sequence ID" value="NZ_AZSI01000091.1"/>
</dbReference>
<organism evidence="5 6">
    <name type="scientific">Lactococcus cremoris subsp. cremoris GE214</name>
    <dbReference type="NCBI Taxonomy" id="1415168"/>
    <lineage>
        <taxon>Bacteria</taxon>
        <taxon>Bacillati</taxon>
        <taxon>Bacillota</taxon>
        <taxon>Bacilli</taxon>
        <taxon>Lactobacillales</taxon>
        <taxon>Streptococcaceae</taxon>
        <taxon>Lactococcus</taxon>
        <taxon>Lactococcus cremoris subsp. cremoris</taxon>
    </lineage>
</organism>
<evidence type="ECO:0000256" key="2">
    <source>
        <dbReference type="PIRSR" id="PIRSR640198-2"/>
    </source>
</evidence>
<name>A0A084A9I0_LACLC</name>
<feature type="binding site" evidence="2">
    <location>
        <position position="294"/>
    </location>
    <ligand>
        <name>ATP</name>
        <dbReference type="ChEBI" id="CHEBI:30616"/>
    </ligand>
</feature>
<dbReference type="AlphaFoldDB" id="A0A084A9I0"/>
<feature type="binding site" evidence="2">
    <location>
        <begin position="245"/>
        <end position="252"/>
    </location>
    <ligand>
        <name>ATP</name>
        <dbReference type="ChEBI" id="CHEBI:30616"/>
    </ligand>
</feature>
<proteinExistence type="predicted"/>
<keyword evidence="3" id="KW-0175">Coiled coil</keyword>
<keyword evidence="2" id="KW-0067">ATP-binding</keyword>
<dbReference type="InterPro" id="IPR036597">
    <property type="entry name" value="Fido-like_dom_sf"/>
</dbReference>
<protein>
    <submittedName>
        <fullName evidence="5">Plasmid protein ORF56</fullName>
    </submittedName>
</protein>
<dbReference type="SUPFAM" id="SSF140931">
    <property type="entry name" value="Fic-like"/>
    <property type="match status" value="1"/>
</dbReference>
<accession>A0A084A9I0</accession>
<evidence type="ECO:0000313" key="6">
    <source>
        <dbReference type="Proteomes" id="UP000028401"/>
    </source>
</evidence>
<evidence type="ECO:0000256" key="1">
    <source>
        <dbReference type="PIRSR" id="PIRSR640198-1"/>
    </source>
</evidence>
<dbReference type="EMBL" id="AZSI01000091">
    <property type="protein sequence ID" value="KEY61959.1"/>
    <property type="molecule type" value="Genomic_DNA"/>
</dbReference>
<feature type="binding site" evidence="2">
    <location>
        <begin position="282"/>
        <end position="283"/>
    </location>
    <ligand>
        <name>ATP</name>
        <dbReference type="ChEBI" id="CHEBI:30616"/>
    </ligand>
</feature>
<sequence>MKSYKTLRSISYNDLDEYENTIKKRKESDSCLFTGLYIQSFEPKMQVLLPEEQELFFLVLPETSLLKDKLNENSREIDKLMNNLSEITKDNIFYHLLIDEIQASNDIEGVISTRKEIREAISMILEKSKENKRFKSLVYQYMNFRKSKFSQITKIEDIREIYDNLLNGEVSEEDSLEDDELFRAEPVFIVNQNSGKKVHQGATGQDTIKNRLEDLVKFMNRDDIPTYEKAFISHFYFENTHPFYDGNGRTGRFILCSYLARKLDYLSAVGVSVAILENRSKYYKAFEEGSHPKNVGEITSFIFDMFGIVLKAQQKVLNSLKDWDKKLEQIRENIEKTGESRDEKSVIYPLAQARMYDNLRELTDADLAEINGISRQKLKKVVNVLKEKGYLIQTKQKPSMHEITDELWDQIKYIEEIN</sequence>
<dbReference type="Gene3D" id="1.10.3290.10">
    <property type="entry name" value="Fido-like domain"/>
    <property type="match status" value="1"/>
</dbReference>
<dbReference type="InterPro" id="IPR040198">
    <property type="entry name" value="Fido_containing"/>
</dbReference>
<gene>
    <name evidence="5" type="ORF">U725_01900</name>
</gene>
<dbReference type="PANTHER" id="PTHR13504:SF40">
    <property type="entry name" value="FIDO DOMAIN-CONTAINING PROTEIN"/>
    <property type="match status" value="1"/>
</dbReference>
<dbReference type="GO" id="GO:0005524">
    <property type="term" value="F:ATP binding"/>
    <property type="evidence" value="ECO:0007669"/>
    <property type="project" value="UniProtKB-KW"/>
</dbReference>
<comment type="caution">
    <text evidence="5">The sequence shown here is derived from an EMBL/GenBank/DDBJ whole genome shotgun (WGS) entry which is preliminary data.</text>
</comment>
<feature type="active site" evidence="1">
    <location>
        <position position="241"/>
    </location>
</feature>
<dbReference type="PATRIC" id="fig|1415168.3.peg.1975"/>
<dbReference type="Pfam" id="PF02661">
    <property type="entry name" value="Fic"/>
    <property type="match status" value="1"/>
</dbReference>
<feature type="domain" description="Fido" evidence="4">
    <location>
        <begin position="153"/>
        <end position="304"/>
    </location>
</feature>
<dbReference type="PROSITE" id="PS51459">
    <property type="entry name" value="FIDO"/>
    <property type="match status" value="1"/>
</dbReference>
<reference evidence="5 6" key="1">
    <citation type="submission" date="2014-06" db="EMBL/GenBank/DDBJ databases">
        <title>Draft genome sequence of the putrescine producing strain Lactococcus lactis subsp cremoris GE214.</title>
        <authorList>
            <person name="Ladero V."/>
            <person name="Linares D.M."/>
            <person name="del Rio B."/>
            <person name="Mayo B."/>
            <person name="Martin M.C."/>
            <person name="Fernandez M."/>
            <person name="Alvarez M.A."/>
        </authorList>
    </citation>
    <scope>NUCLEOTIDE SEQUENCE [LARGE SCALE GENOMIC DNA]</scope>
    <source>
        <strain evidence="5 6">GE214</strain>
    </source>
</reference>
<evidence type="ECO:0000259" key="4">
    <source>
        <dbReference type="PROSITE" id="PS51459"/>
    </source>
</evidence>
<dbReference type="InterPro" id="IPR003812">
    <property type="entry name" value="Fido"/>
</dbReference>
<dbReference type="Proteomes" id="UP000028401">
    <property type="component" value="Unassembled WGS sequence"/>
</dbReference>